<evidence type="ECO:0000313" key="2">
    <source>
        <dbReference type="Proteomes" id="UP000198892"/>
    </source>
</evidence>
<dbReference type="Gene3D" id="3.20.20.80">
    <property type="entry name" value="Glycosidases"/>
    <property type="match status" value="1"/>
</dbReference>
<gene>
    <name evidence="1" type="ORF">SAMN05518683_10122</name>
</gene>
<dbReference type="InterPro" id="IPR017853">
    <property type="entry name" value="GH"/>
</dbReference>
<dbReference type="OrthoDB" id="2234302at2"/>
<sequence length="72" mass="8338">MRIYNKINIENNENTYYMRDHLTQIEKAINDGIPVISYTSWRCIDIVSAGTGEMKKDIIHNYTTSKKLGVSQ</sequence>
<reference evidence="2" key="1">
    <citation type="submission" date="2016-10" db="EMBL/GenBank/DDBJ databases">
        <authorList>
            <person name="Varghese N."/>
            <person name="Submissions S."/>
        </authorList>
    </citation>
    <scope>NUCLEOTIDE SEQUENCE [LARGE SCALE GENOMIC DNA]</scope>
    <source>
        <strain evidence="2">S7</strain>
    </source>
</reference>
<evidence type="ECO:0000313" key="1">
    <source>
        <dbReference type="EMBL" id="SFO89716.1"/>
    </source>
</evidence>
<protein>
    <submittedName>
        <fullName evidence="1">6-phospho-beta-glucosidase</fullName>
    </submittedName>
</protein>
<dbReference type="RefSeq" id="WP_093334616.1">
    <property type="nucleotide sequence ID" value="NZ_FOXD01000001.1"/>
</dbReference>
<dbReference type="STRING" id="1884432.SAMN05518683_10122"/>
<dbReference type="GO" id="GO:0004553">
    <property type="term" value="F:hydrolase activity, hydrolyzing O-glycosyl compounds"/>
    <property type="evidence" value="ECO:0007669"/>
    <property type="project" value="InterPro"/>
</dbReference>
<keyword evidence="2" id="KW-1185">Reference proteome</keyword>
<dbReference type="Pfam" id="PF00232">
    <property type="entry name" value="Glyco_hydro_1"/>
    <property type="match status" value="1"/>
</dbReference>
<proteinExistence type="predicted"/>
<dbReference type="GO" id="GO:0005975">
    <property type="term" value="P:carbohydrate metabolic process"/>
    <property type="evidence" value="ECO:0007669"/>
    <property type="project" value="InterPro"/>
</dbReference>
<accession>A0A1I5KYM0</accession>
<dbReference type="Proteomes" id="UP000198892">
    <property type="component" value="Unassembled WGS sequence"/>
</dbReference>
<organism evidence="1 2">
    <name type="scientific">Salibacterium halotolerans</name>
    <dbReference type="NCBI Taxonomy" id="1884432"/>
    <lineage>
        <taxon>Bacteria</taxon>
        <taxon>Bacillati</taxon>
        <taxon>Bacillota</taxon>
        <taxon>Bacilli</taxon>
        <taxon>Bacillales</taxon>
        <taxon>Bacillaceae</taxon>
    </lineage>
</organism>
<dbReference type="InterPro" id="IPR001360">
    <property type="entry name" value="Glyco_hydro_1"/>
</dbReference>
<dbReference type="SUPFAM" id="SSF51445">
    <property type="entry name" value="(Trans)glycosidases"/>
    <property type="match status" value="1"/>
</dbReference>
<name>A0A1I5KYM0_9BACI</name>
<dbReference type="EMBL" id="FOXD01000001">
    <property type="protein sequence ID" value="SFO89716.1"/>
    <property type="molecule type" value="Genomic_DNA"/>
</dbReference>
<dbReference type="AlphaFoldDB" id="A0A1I5KYM0"/>